<dbReference type="GO" id="GO:0008270">
    <property type="term" value="F:zinc ion binding"/>
    <property type="evidence" value="ECO:0007669"/>
    <property type="project" value="UniProtKB-UniRule"/>
</dbReference>
<evidence type="ECO:0000259" key="15">
    <source>
        <dbReference type="Pfam" id="PF01502"/>
    </source>
</evidence>
<evidence type="ECO:0000256" key="13">
    <source>
        <dbReference type="ARBA" id="ARBA00023102"/>
    </source>
</evidence>
<dbReference type="EMBL" id="AMEM01000018">
    <property type="protein sequence ID" value="EKX90362.1"/>
    <property type="molecule type" value="Genomic_DNA"/>
</dbReference>
<dbReference type="OrthoDB" id="9795769at2"/>
<dbReference type="Gene3D" id="3.10.20.810">
    <property type="entry name" value="Phosphoribosyl-AMP cyclohydrolase"/>
    <property type="match status" value="1"/>
</dbReference>
<evidence type="ECO:0000256" key="3">
    <source>
        <dbReference type="ARBA" id="ARBA00005169"/>
    </source>
</evidence>
<protein>
    <recommendedName>
        <fullName evidence="14">Phosphoribosyl-AMP cyclohydrolase</fullName>
        <shortName evidence="14">PRA-CH</shortName>
        <ecNumber evidence="14">3.5.4.19</ecNumber>
    </recommendedName>
</protein>
<dbReference type="HOGENOM" id="CLU_048577_5_1_11"/>
<evidence type="ECO:0000313" key="16">
    <source>
        <dbReference type="EMBL" id="EKX90362.1"/>
    </source>
</evidence>
<evidence type="ECO:0000256" key="6">
    <source>
        <dbReference type="ARBA" id="ARBA00008299"/>
    </source>
</evidence>
<dbReference type="GO" id="GO:0004635">
    <property type="term" value="F:phosphoribosyl-AMP cyclohydrolase activity"/>
    <property type="evidence" value="ECO:0007669"/>
    <property type="project" value="UniProtKB-UniRule"/>
</dbReference>
<evidence type="ECO:0000256" key="1">
    <source>
        <dbReference type="ARBA" id="ARBA00000024"/>
    </source>
</evidence>
<dbReference type="InterPro" id="IPR026660">
    <property type="entry name" value="PRA-CH"/>
</dbReference>
<keyword evidence="13 14" id="KW-0368">Histidine biosynthesis</keyword>
<dbReference type="NCBIfam" id="NF000768">
    <property type="entry name" value="PRK00051.1"/>
    <property type="match status" value="1"/>
</dbReference>
<dbReference type="Pfam" id="PF01502">
    <property type="entry name" value="PRA-CH"/>
    <property type="match status" value="1"/>
</dbReference>
<keyword evidence="9 14" id="KW-0479">Metal-binding</keyword>
<dbReference type="SUPFAM" id="SSF141734">
    <property type="entry name" value="HisI-like"/>
    <property type="match status" value="1"/>
</dbReference>
<dbReference type="HAMAP" id="MF_01021">
    <property type="entry name" value="HisI"/>
    <property type="match status" value="1"/>
</dbReference>
<keyword evidence="8 14" id="KW-0028">Amino-acid biosynthesis</keyword>
<comment type="caution">
    <text evidence="16">The sequence shown here is derived from an EMBL/GenBank/DDBJ whole genome shotgun (WGS) entry which is preliminary data.</text>
</comment>
<evidence type="ECO:0000256" key="10">
    <source>
        <dbReference type="ARBA" id="ARBA00022801"/>
    </source>
</evidence>
<dbReference type="GO" id="GO:0000105">
    <property type="term" value="P:L-histidine biosynthetic process"/>
    <property type="evidence" value="ECO:0007669"/>
    <property type="project" value="UniProtKB-UniRule"/>
</dbReference>
<comment type="subunit">
    <text evidence="14">Homodimer.</text>
</comment>
<dbReference type="RefSeq" id="WP_006063806.1">
    <property type="nucleotide sequence ID" value="NZ_KB290831.1"/>
</dbReference>
<comment type="cofactor">
    <cofactor evidence="14">
        <name>Mg(2+)</name>
        <dbReference type="ChEBI" id="CHEBI:18420"/>
    </cofactor>
    <text evidence="14">Binds 1 Mg(2+) ion per subunit.</text>
</comment>
<keyword evidence="7 14" id="KW-0963">Cytoplasm</keyword>
<feature type="binding site" evidence="14">
    <location>
        <position position="93"/>
    </location>
    <ligand>
        <name>Mg(2+)</name>
        <dbReference type="ChEBI" id="CHEBI:18420"/>
    </ligand>
</feature>
<evidence type="ECO:0000256" key="14">
    <source>
        <dbReference type="HAMAP-Rule" id="MF_01021"/>
    </source>
</evidence>
<dbReference type="GO" id="GO:0004636">
    <property type="term" value="F:phosphoribosyl-ATP diphosphatase activity"/>
    <property type="evidence" value="ECO:0007669"/>
    <property type="project" value="UniProtKB-EC"/>
</dbReference>
<evidence type="ECO:0000256" key="11">
    <source>
        <dbReference type="ARBA" id="ARBA00022833"/>
    </source>
</evidence>
<dbReference type="UniPathway" id="UPA00031">
    <property type="reaction ID" value="UER00008"/>
</dbReference>
<dbReference type="PATRIC" id="fig|1035195.3.peg.1421"/>
<name>L1MGL3_9CORY</name>
<feature type="binding site" evidence="14">
    <location>
        <position position="115"/>
    </location>
    <ligand>
        <name>Zn(2+)</name>
        <dbReference type="ChEBI" id="CHEBI:29105"/>
        <note>ligand shared between dimeric partners</note>
    </ligand>
</feature>
<organism evidence="16 17">
    <name type="scientific">Corynebacterium durum F0235</name>
    <dbReference type="NCBI Taxonomy" id="1035195"/>
    <lineage>
        <taxon>Bacteria</taxon>
        <taxon>Bacillati</taxon>
        <taxon>Actinomycetota</taxon>
        <taxon>Actinomycetes</taxon>
        <taxon>Mycobacteriales</taxon>
        <taxon>Corynebacteriaceae</taxon>
        <taxon>Corynebacterium</taxon>
    </lineage>
</organism>
<keyword evidence="12 14" id="KW-0460">Magnesium</keyword>
<feature type="binding site" evidence="14">
    <location>
        <position position="108"/>
    </location>
    <ligand>
        <name>Zn(2+)</name>
        <dbReference type="ChEBI" id="CHEBI:29105"/>
        <note>ligand shared between dimeric partners</note>
    </ligand>
</feature>
<comment type="pathway">
    <text evidence="3 14">Amino-acid biosynthesis; L-histidine biosynthesis; L-histidine from 5-phospho-alpha-D-ribose 1-diphosphate: step 3/9.</text>
</comment>
<comment type="similarity">
    <text evidence="5">In the C-terminal section; belongs to the PRA-PH family.</text>
</comment>
<comment type="catalytic activity">
    <reaction evidence="1 14">
        <text>1-(5-phospho-beta-D-ribosyl)-5'-AMP + H2O = 1-(5-phospho-beta-D-ribosyl)-5-[(5-phospho-beta-D-ribosylamino)methylideneamino]imidazole-4-carboxamide</text>
        <dbReference type="Rhea" id="RHEA:20049"/>
        <dbReference type="ChEBI" id="CHEBI:15377"/>
        <dbReference type="ChEBI" id="CHEBI:58435"/>
        <dbReference type="ChEBI" id="CHEBI:59457"/>
        <dbReference type="EC" id="3.5.4.19"/>
    </reaction>
</comment>
<dbReference type="eggNOG" id="COG0139">
    <property type="taxonomic scope" value="Bacteria"/>
</dbReference>
<dbReference type="InterPro" id="IPR038019">
    <property type="entry name" value="PRib_AMP_CycHydrolase_sf"/>
</dbReference>
<reference evidence="16 17" key="1">
    <citation type="submission" date="2012-05" db="EMBL/GenBank/DDBJ databases">
        <authorList>
            <person name="Weinstock G."/>
            <person name="Sodergren E."/>
            <person name="Lobos E.A."/>
            <person name="Fulton L."/>
            <person name="Fulton R."/>
            <person name="Courtney L."/>
            <person name="Fronick C."/>
            <person name="O'Laughlin M."/>
            <person name="Godfrey J."/>
            <person name="Wilson R.M."/>
            <person name="Miner T."/>
            <person name="Farmer C."/>
            <person name="Delehaunty K."/>
            <person name="Cordes M."/>
            <person name="Minx P."/>
            <person name="Tomlinson C."/>
            <person name="Chen J."/>
            <person name="Wollam A."/>
            <person name="Pepin K.H."/>
            <person name="Bhonagiri V."/>
            <person name="Zhang X."/>
            <person name="Suruliraj S."/>
            <person name="Warren W."/>
            <person name="Mitreva M."/>
            <person name="Mardis E.R."/>
            <person name="Wilson R.K."/>
        </authorList>
    </citation>
    <scope>NUCLEOTIDE SEQUENCE [LARGE SCALE GENOMIC DNA]</scope>
    <source>
        <strain evidence="16 17">F0235</strain>
    </source>
</reference>
<evidence type="ECO:0000313" key="17">
    <source>
        <dbReference type="Proteomes" id="UP000010445"/>
    </source>
</evidence>
<evidence type="ECO:0000256" key="8">
    <source>
        <dbReference type="ARBA" id="ARBA00022605"/>
    </source>
</evidence>
<proteinExistence type="inferred from homology"/>
<dbReference type="GO" id="GO:0000287">
    <property type="term" value="F:magnesium ion binding"/>
    <property type="evidence" value="ECO:0007669"/>
    <property type="project" value="UniProtKB-UniRule"/>
</dbReference>
<dbReference type="FunFam" id="3.10.20.810:FF:000001">
    <property type="entry name" value="Histidine biosynthesis bifunctional protein HisIE"/>
    <property type="match status" value="1"/>
</dbReference>
<sequence length="122" mass="13455">MSSQTPDDPSTYELDPTITQRLRFNDAGLIPVIVQAAGTKEVLMMAWMDQHALAYSLATRRGTYFSRSRNEYWIKGLTSGHVQEVASIRADCDGDTLLMEVHQTGAACHTGTRTCFDADLVG</sequence>
<comment type="subcellular location">
    <subcellularLocation>
        <location evidence="14">Cytoplasm</location>
    </subcellularLocation>
</comment>
<comment type="similarity">
    <text evidence="6">In the N-terminal section; belongs to the PRA-CH family.</text>
</comment>
<dbReference type="GO" id="GO:0005737">
    <property type="term" value="C:cytoplasm"/>
    <property type="evidence" value="ECO:0007669"/>
    <property type="project" value="UniProtKB-SubCell"/>
</dbReference>
<dbReference type="AlphaFoldDB" id="L1MGL3"/>
<keyword evidence="17" id="KW-1185">Reference proteome</keyword>
<feature type="binding site" evidence="14">
    <location>
        <position position="95"/>
    </location>
    <ligand>
        <name>Mg(2+)</name>
        <dbReference type="ChEBI" id="CHEBI:18420"/>
    </ligand>
</feature>
<dbReference type="Proteomes" id="UP000010445">
    <property type="component" value="Unassembled WGS sequence"/>
</dbReference>
<accession>L1MGL3</accession>
<evidence type="ECO:0000256" key="12">
    <source>
        <dbReference type="ARBA" id="ARBA00022842"/>
    </source>
</evidence>
<evidence type="ECO:0000256" key="9">
    <source>
        <dbReference type="ARBA" id="ARBA00022723"/>
    </source>
</evidence>
<dbReference type="InterPro" id="IPR002496">
    <property type="entry name" value="PRib_AMP_CycHydrolase_dom"/>
</dbReference>
<evidence type="ECO:0000256" key="7">
    <source>
        <dbReference type="ARBA" id="ARBA00022490"/>
    </source>
</evidence>
<evidence type="ECO:0000256" key="5">
    <source>
        <dbReference type="ARBA" id="ARBA00007731"/>
    </source>
</evidence>
<comment type="function">
    <text evidence="14">Catalyzes the hydrolysis of the adenine ring of phosphoribosyl-AMP.</text>
</comment>
<comment type="pathway">
    <text evidence="4">Amino-acid biosynthesis; L-histidine biosynthesis; L-histidine from 5-phospho-alpha-D-ribose 1-diphosphate: step 2/9.</text>
</comment>
<feature type="domain" description="Phosphoribosyl-AMP cyclohydrolase" evidence="15">
    <location>
        <begin position="44"/>
        <end position="116"/>
    </location>
</feature>
<comment type="catalytic activity">
    <reaction evidence="2">
        <text>1-(5-phospho-beta-D-ribosyl)-ATP + H2O = 1-(5-phospho-beta-D-ribosyl)-5'-AMP + diphosphate + H(+)</text>
        <dbReference type="Rhea" id="RHEA:22828"/>
        <dbReference type="ChEBI" id="CHEBI:15377"/>
        <dbReference type="ChEBI" id="CHEBI:15378"/>
        <dbReference type="ChEBI" id="CHEBI:33019"/>
        <dbReference type="ChEBI" id="CHEBI:59457"/>
        <dbReference type="ChEBI" id="CHEBI:73183"/>
        <dbReference type="EC" id="3.6.1.31"/>
    </reaction>
</comment>
<keyword evidence="10 14" id="KW-0378">Hydrolase</keyword>
<keyword evidence="11 14" id="KW-0862">Zinc</keyword>
<dbReference type="EC" id="3.5.4.19" evidence="14"/>
<comment type="similarity">
    <text evidence="14">Belongs to the PRA-CH family.</text>
</comment>
<dbReference type="PANTHER" id="PTHR42945:SF11">
    <property type="entry name" value="PHOSPHORIBOSYL-AMP CYCLOHYDROLASE"/>
    <property type="match status" value="1"/>
</dbReference>
<dbReference type="PANTHER" id="PTHR42945">
    <property type="entry name" value="HISTIDINE BIOSYNTHESIS BIFUNCTIONAL PROTEIN"/>
    <property type="match status" value="1"/>
</dbReference>
<evidence type="ECO:0000256" key="2">
    <source>
        <dbReference type="ARBA" id="ARBA00001460"/>
    </source>
</evidence>
<comment type="cofactor">
    <cofactor evidence="14">
        <name>Zn(2+)</name>
        <dbReference type="ChEBI" id="CHEBI:29105"/>
    </cofactor>
    <text evidence="14">Binds 1 zinc ion per subunit.</text>
</comment>
<gene>
    <name evidence="14" type="primary">hisI</name>
    <name evidence="16" type="ORF">HMPREF9997_01577</name>
</gene>
<feature type="binding site" evidence="14">
    <location>
        <position position="92"/>
    </location>
    <ligand>
        <name>Zn(2+)</name>
        <dbReference type="ChEBI" id="CHEBI:29105"/>
        <note>ligand shared between dimeric partners</note>
    </ligand>
</feature>
<evidence type="ECO:0000256" key="4">
    <source>
        <dbReference type="ARBA" id="ARBA00005204"/>
    </source>
</evidence>
<feature type="binding site" evidence="14">
    <location>
        <position position="91"/>
    </location>
    <ligand>
        <name>Mg(2+)</name>
        <dbReference type="ChEBI" id="CHEBI:18420"/>
    </ligand>
</feature>
<dbReference type="STRING" id="1035195.HMPREF9997_01577"/>